<sequence length="106" mass="12151">MFLYVPKINQNLLSVGQLLEKGFKVIFEDKVCTIKDPTGLEMFKVKMRSKSFSFNPMKEEHIAFPITASSVNLWHKRLGSSPSFGNELHAEKSISLWSSFHDRETS</sequence>
<dbReference type="AlphaFoldDB" id="A0A0S3QYQ1"/>
<gene>
    <name evidence="1" type="primary">Vigan.01G097500</name>
    <name evidence="1" type="ORF">VIGAN_01097500</name>
</gene>
<evidence type="ECO:0008006" key="3">
    <source>
        <dbReference type="Google" id="ProtNLM"/>
    </source>
</evidence>
<evidence type="ECO:0000313" key="1">
    <source>
        <dbReference type="EMBL" id="BAT73486.1"/>
    </source>
</evidence>
<dbReference type="EMBL" id="AP015034">
    <property type="protein sequence ID" value="BAT73486.1"/>
    <property type="molecule type" value="Genomic_DNA"/>
</dbReference>
<name>A0A0S3QYQ1_PHAAN</name>
<keyword evidence="2" id="KW-1185">Reference proteome</keyword>
<reference evidence="1 2" key="1">
    <citation type="journal article" date="2015" name="Sci. Rep.">
        <title>The power of single molecule real-time sequencing technology in the de novo assembly of a eukaryotic genome.</title>
        <authorList>
            <person name="Sakai H."/>
            <person name="Naito K."/>
            <person name="Ogiso-Tanaka E."/>
            <person name="Takahashi Y."/>
            <person name="Iseki K."/>
            <person name="Muto C."/>
            <person name="Satou K."/>
            <person name="Teruya K."/>
            <person name="Shiroma A."/>
            <person name="Shimoji M."/>
            <person name="Hirano T."/>
            <person name="Itoh T."/>
            <person name="Kaga A."/>
            <person name="Tomooka N."/>
        </authorList>
    </citation>
    <scope>NUCLEOTIDE SEQUENCE [LARGE SCALE GENOMIC DNA]</scope>
    <source>
        <strain evidence="2">cv. Shumari</strain>
    </source>
</reference>
<proteinExistence type="predicted"/>
<protein>
    <recommendedName>
        <fullName evidence="3">GAG-pre-integrase domain-containing protein</fullName>
    </recommendedName>
</protein>
<evidence type="ECO:0000313" key="2">
    <source>
        <dbReference type="Proteomes" id="UP000291084"/>
    </source>
</evidence>
<dbReference type="Proteomes" id="UP000291084">
    <property type="component" value="Chromosome 1"/>
</dbReference>
<accession>A0A0S3QYQ1</accession>
<organism evidence="1 2">
    <name type="scientific">Vigna angularis var. angularis</name>
    <dbReference type="NCBI Taxonomy" id="157739"/>
    <lineage>
        <taxon>Eukaryota</taxon>
        <taxon>Viridiplantae</taxon>
        <taxon>Streptophyta</taxon>
        <taxon>Embryophyta</taxon>
        <taxon>Tracheophyta</taxon>
        <taxon>Spermatophyta</taxon>
        <taxon>Magnoliopsida</taxon>
        <taxon>eudicotyledons</taxon>
        <taxon>Gunneridae</taxon>
        <taxon>Pentapetalae</taxon>
        <taxon>rosids</taxon>
        <taxon>fabids</taxon>
        <taxon>Fabales</taxon>
        <taxon>Fabaceae</taxon>
        <taxon>Papilionoideae</taxon>
        <taxon>50 kb inversion clade</taxon>
        <taxon>NPAAA clade</taxon>
        <taxon>indigoferoid/millettioid clade</taxon>
        <taxon>Phaseoleae</taxon>
        <taxon>Vigna</taxon>
    </lineage>
</organism>